<comment type="similarity">
    <text evidence="1">Belongs to the prefoldin subunit beta family.</text>
</comment>
<dbReference type="InterPro" id="IPR002777">
    <property type="entry name" value="PFD_beta-like"/>
</dbReference>
<evidence type="ECO:0008006" key="6">
    <source>
        <dbReference type="Google" id="ProtNLM"/>
    </source>
</evidence>
<dbReference type="GO" id="GO:0051082">
    <property type="term" value="F:unfolded protein binding"/>
    <property type="evidence" value="ECO:0007669"/>
    <property type="project" value="InterPro"/>
</dbReference>
<keyword evidence="3" id="KW-0175">Coiled coil</keyword>
<evidence type="ECO:0000256" key="3">
    <source>
        <dbReference type="SAM" id="Coils"/>
    </source>
</evidence>
<reference evidence="4" key="1">
    <citation type="journal article" date="2021" name="Open Biol.">
        <title>Shared evolutionary footprints suggest mitochondrial oxidative damage underlies multiple complex I losses in fungi.</title>
        <authorList>
            <person name="Schikora-Tamarit M.A."/>
            <person name="Marcet-Houben M."/>
            <person name="Nosek J."/>
            <person name="Gabaldon T."/>
        </authorList>
    </citation>
    <scope>NUCLEOTIDE SEQUENCE</scope>
    <source>
        <strain evidence="4">CBS2887</strain>
    </source>
</reference>
<accession>A0A9P8QB55</accession>
<keyword evidence="2" id="KW-0143">Chaperone</keyword>
<name>A0A9P8QB55_WICPI</name>
<dbReference type="InterPro" id="IPR009053">
    <property type="entry name" value="Prefoldin"/>
</dbReference>
<protein>
    <recommendedName>
        <fullName evidence="6">Prefoldin subunit 2</fullName>
    </recommendedName>
</protein>
<dbReference type="EMBL" id="JAEUBG010001462">
    <property type="protein sequence ID" value="KAH3686307.1"/>
    <property type="molecule type" value="Genomic_DNA"/>
</dbReference>
<dbReference type="Proteomes" id="UP000774326">
    <property type="component" value="Unassembled WGS sequence"/>
</dbReference>
<organism evidence="4 5">
    <name type="scientific">Wickerhamomyces pijperi</name>
    <name type="common">Yeast</name>
    <name type="synonym">Pichia pijperi</name>
    <dbReference type="NCBI Taxonomy" id="599730"/>
    <lineage>
        <taxon>Eukaryota</taxon>
        <taxon>Fungi</taxon>
        <taxon>Dikarya</taxon>
        <taxon>Ascomycota</taxon>
        <taxon>Saccharomycotina</taxon>
        <taxon>Saccharomycetes</taxon>
        <taxon>Phaffomycetales</taxon>
        <taxon>Wickerhamomycetaceae</taxon>
        <taxon>Wickerhamomyces</taxon>
    </lineage>
</organism>
<dbReference type="Pfam" id="PF01920">
    <property type="entry name" value="Prefoldin_2"/>
    <property type="match status" value="1"/>
</dbReference>
<dbReference type="OrthoDB" id="29646at2759"/>
<dbReference type="AlphaFoldDB" id="A0A9P8QB55"/>
<dbReference type="GO" id="GO:0016272">
    <property type="term" value="C:prefoldin complex"/>
    <property type="evidence" value="ECO:0007669"/>
    <property type="project" value="InterPro"/>
</dbReference>
<dbReference type="InterPro" id="IPR027235">
    <property type="entry name" value="PFD2"/>
</dbReference>
<dbReference type="Gene3D" id="1.10.287.370">
    <property type="match status" value="1"/>
</dbReference>
<evidence type="ECO:0000256" key="2">
    <source>
        <dbReference type="ARBA" id="ARBA00023186"/>
    </source>
</evidence>
<dbReference type="PANTHER" id="PTHR13303">
    <property type="entry name" value="PREFOLDIN SUBUNIT 2"/>
    <property type="match status" value="1"/>
</dbReference>
<feature type="coiled-coil region" evidence="3">
    <location>
        <begin position="6"/>
        <end position="40"/>
    </location>
</feature>
<evidence type="ECO:0000313" key="5">
    <source>
        <dbReference type="Proteomes" id="UP000774326"/>
    </source>
</evidence>
<sequence>MSQNANQELQLKYNNYKETLTELEEKLMELRKDEEEHKIVVATLEKTPAERRCFRMVGGALVEHTAGEQLPLLQNKLKNITSMCETITTELKKLREEFENWKKEKKIQIVRE</sequence>
<evidence type="ECO:0000313" key="4">
    <source>
        <dbReference type="EMBL" id="KAH3686307.1"/>
    </source>
</evidence>
<evidence type="ECO:0000256" key="1">
    <source>
        <dbReference type="ARBA" id="ARBA00008045"/>
    </source>
</evidence>
<dbReference type="GO" id="GO:0006457">
    <property type="term" value="P:protein folding"/>
    <property type="evidence" value="ECO:0007669"/>
    <property type="project" value="InterPro"/>
</dbReference>
<dbReference type="SUPFAM" id="SSF46579">
    <property type="entry name" value="Prefoldin"/>
    <property type="match status" value="1"/>
</dbReference>
<proteinExistence type="inferred from homology"/>
<feature type="coiled-coil region" evidence="3">
    <location>
        <begin position="77"/>
        <end position="111"/>
    </location>
</feature>
<keyword evidence="5" id="KW-1185">Reference proteome</keyword>
<comment type="caution">
    <text evidence="4">The sequence shown here is derived from an EMBL/GenBank/DDBJ whole genome shotgun (WGS) entry which is preliminary data.</text>
</comment>
<reference evidence="4" key="2">
    <citation type="submission" date="2021-01" db="EMBL/GenBank/DDBJ databases">
        <authorList>
            <person name="Schikora-Tamarit M.A."/>
        </authorList>
    </citation>
    <scope>NUCLEOTIDE SEQUENCE</scope>
    <source>
        <strain evidence="4">CBS2887</strain>
    </source>
</reference>
<gene>
    <name evidence="4" type="ORF">WICPIJ_002669</name>
</gene>